<sequence>MKLDCSCKNNMASVLKSTNRRLNFVLHFILWGAIVCFIFDLSGATSFSQKNQRSSIPDGFQSADYASDSWDETTLLQGSSQKILEAQFFEASIRKRELQGGANEIRTGIQLKLIHRTSLLSPHSNTQSAKIDILKELLELDAARLMRGYRLSSSSSGNPQSGYLASTNAVRKKHKAADVAHTKYSSESANNRISSGSTLGSGQYFVDFYMGTPARRYSLIADTGSDLIWVQCYPCSKCYPQSNPIYYPNKSSSFSSVSCSANQCFLVPAPTQASCSSRFPTSCQYTYIYNDGSSTSGFLASETVTMISSSGESLKISNITFGCGVSNAGQSLRGSNGVLGLGQGPVSFASQLGYLYGSRFSYCLVDYLTATADSSLLVFGDAKIEQSLKNAIQYTPLVKNPFAESYYYVGIKHVCLNGQILPIPSKLWQITSAGYGGTIVDSGTTLTYFRNAAYSLIVAAFQRAIPVPRVAPIQGLDLCFNFSAASGINIPEFSILLEGDVLFQPPPENYFVDTALGVKCLAMQGVDSPLGSNTIGNLLQQNFHVEFDRSNARLGFVWANCSSSS</sequence>
<reference evidence="2" key="1">
    <citation type="journal article" date="2024" name="Proc. Natl. Acad. Sci. U.S.A.">
        <title>Extraordinary preservation of gene collinearity over three hundred million years revealed in homosporous lycophytes.</title>
        <authorList>
            <person name="Li C."/>
            <person name="Wickell D."/>
            <person name="Kuo L.Y."/>
            <person name="Chen X."/>
            <person name="Nie B."/>
            <person name="Liao X."/>
            <person name="Peng D."/>
            <person name="Ji J."/>
            <person name="Jenkins J."/>
            <person name="Williams M."/>
            <person name="Shu S."/>
            <person name="Plott C."/>
            <person name="Barry K."/>
            <person name="Rajasekar S."/>
            <person name="Grimwood J."/>
            <person name="Han X."/>
            <person name="Sun S."/>
            <person name="Hou Z."/>
            <person name="He W."/>
            <person name="Dai G."/>
            <person name="Sun C."/>
            <person name="Schmutz J."/>
            <person name="Leebens-Mack J.H."/>
            <person name="Li F.W."/>
            <person name="Wang L."/>
        </authorList>
    </citation>
    <scope>NUCLEOTIDE SEQUENCE [LARGE SCALE GENOMIC DNA]</scope>
    <source>
        <strain evidence="2">cv. PW_Plant_1</strain>
    </source>
</reference>
<protein>
    <submittedName>
        <fullName evidence="1">Uncharacterized protein</fullName>
    </submittedName>
</protein>
<gene>
    <name evidence="1" type="ORF">O6H91_20G054400</name>
</gene>
<keyword evidence="2" id="KW-1185">Reference proteome</keyword>
<evidence type="ECO:0000313" key="2">
    <source>
        <dbReference type="Proteomes" id="UP001162992"/>
    </source>
</evidence>
<organism evidence="1 2">
    <name type="scientific">Diphasiastrum complanatum</name>
    <name type="common">Issler's clubmoss</name>
    <name type="synonym">Lycopodium complanatum</name>
    <dbReference type="NCBI Taxonomy" id="34168"/>
    <lineage>
        <taxon>Eukaryota</taxon>
        <taxon>Viridiplantae</taxon>
        <taxon>Streptophyta</taxon>
        <taxon>Embryophyta</taxon>
        <taxon>Tracheophyta</taxon>
        <taxon>Lycopodiopsida</taxon>
        <taxon>Lycopodiales</taxon>
        <taxon>Lycopodiaceae</taxon>
        <taxon>Lycopodioideae</taxon>
        <taxon>Diphasiastrum</taxon>
    </lineage>
</organism>
<comment type="caution">
    <text evidence="1">The sequence shown here is derived from an EMBL/GenBank/DDBJ whole genome shotgun (WGS) entry which is preliminary data.</text>
</comment>
<accession>A0ACC2AQK0</accession>
<dbReference type="EMBL" id="CM055111">
    <property type="protein sequence ID" value="KAJ7519750.1"/>
    <property type="molecule type" value="Genomic_DNA"/>
</dbReference>
<dbReference type="Proteomes" id="UP001162992">
    <property type="component" value="Chromosome 20"/>
</dbReference>
<name>A0ACC2AQK0_DIPCM</name>
<evidence type="ECO:0000313" key="1">
    <source>
        <dbReference type="EMBL" id="KAJ7519750.1"/>
    </source>
</evidence>
<proteinExistence type="predicted"/>